<proteinExistence type="predicted"/>
<keyword evidence="2" id="KW-1185">Reference proteome</keyword>
<comment type="caution">
    <text evidence="1">The sequence shown here is derived from an EMBL/GenBank/DDBJ whole genome shotgun (WGS) entry which is preliminary data.</text>
</comment>
<evidence type="ECO:0000313" key="2">
    <source>
        <dbReference type="Proteomes" id="UP001160148"/>
    </source>
</evidence>
<organism evidence="1 2">
    <name type="scientific">Macrosiphum euphorbiae</name>
    <name type="common">potato aphid</name>
    <dbReference type="NCBI Taxonomy" id="13131"/>
    <lineage>
        <taxon>Eukaryota</taxon>
        <taxon>Metazoa</taxon>
        <taxon>Ecdysozoa</taxon>
        <taxon>Arthropoda</taxon>
        <taxon>Hexapoda</taxon>
        <taxon>Insecta</taxon>
        <taxon>Pterygota</taxon>
        <taxon>Neoptera</taxon>
        <taxon>Paraneoptera</taxon>
        <taxon>Hemiptera</taxon>
        <taxon>Sternorrhyncha</taxon>
        <taxon>Aphidomorpha</taxon>
        <taxon>Aphidoidea</taxon>
        <taxon>Aphididae</taxon>
        <taxon>Macrosiphini</taxon>
        <taxon>Macrosiphum</taxon>
    </lineage>
</organism>
<sequence length="179" mass="19779">MLQSSVVNVLGSFFQRVCMLMISEILDYNFWDRCAVGSLLGFKMAITLDSCQDLGMLLEFTMFVASVAIHLVLLGPRFFRNSGSTPPVPAAFPFYTDLSAFRTSSPVKSVKSDVFSLHRFSSSKSSFLTSIFSLFWGLILDVLNSRLAISLAATLKTFLDGSAAACFLKRAQIFLLEKV</sequence>
<dbReference type="AlphaFoldDB" id="A0AAV0VFF8"/>
<dbReference type="Proteomes" id="UP001160148">
    <property type="component" value="Unassembled WGS sequence"/>
</dbReference>
<dbReference type="EMBL" id="CARXXK010000001">
    <property type="protein sequence ID" value="CAI6342953.1"/>
    <property type="molecule type" value="Genomic_DNA"/>
</dbReference>
<reference evidence="1 2" key="1">
    <citation type="submission" date="2023-01" db="EMBL/GenBank/DDBJ databases">
        <authorList>
            <person name="Whitehead M."/>
        </authorList>
    </citation>
    <scope>NUCLEOTIDE SEQUENCE [LARGE SCALE GENOMIC DNA]</scope>
</reference>
<accession>A0AAV0VFF8</accession>
<name>A0AAV0VFF8_9HEMI</name>
<gene>
    <name evidence="1" type="ORF">MEUPH1_LOCUS281</name>
</gene>
<evidence type="ECO:0000313" key="1">
    <source>
        <dbReference type="EMBL" id="CAI6342953.1"/>
    </source>
</evidence>
<protein>
    <submittedName>
        <fullName evidence="1">Uncharacterized protein</fullName>
    </submittedName>
</protein>